<dbReference type="InterPro" id="IPR002781">
    <property type="entry name" value="TM_pro_TauE-like"/>
</dbReference>
<dbReference type="RefSeq" id="WP_406789593.1">
    <property type="nucleotide sequence ID" value="NZ_JBJIAA010000022.1"/>
</dbReference>
<evidence type="ECO:0000256" key="4">
    <source>
        <dbReference type="ARBA" id="ARBA00022475"/>
    </source>
</evidence>
<dbReference type="Proteomes" id="UP001623592">
    <property type="component" value="Unassembled WGS sequence"/>
</dbReference>
<keyword evidence="10" id="KW-1185">Reference proteome</keyword>
<feature type="transmembrane region" description="Helical" evidence="8">
    <location>
        <begin position="15"/>
        <end position="33"/>
    </location>
</feature>
<comment type="similarity">
    <text evidence="2 8">Belongs to the 4-toluene sulfonate uptake permease (TSUP) (TC 2.A.102) family.</text>
</comment>
<sequence>MLILNYFIYLNHTKFSITIIIFLALACFAAAAVDSIAGGGGLISLPAYILCGIPSHVALGTNKFSSTSGAVISGFQYFKNGKVNLKLLKYLIPFSFVGSMLGVYTVLKIDENLIRAIVLILILFVGVYSLFSKKLGMEDNFKGINRKNILLGMVLAFCLGFYDGFFGPGVGSFLIFGMIKIYGYNYINASGNSKVLNLTSNVSALIIFALHSQIYFYLGLITACAMILGANLGTKIALKKGSKLIKPIFICMSLGVAIKMIYSLVL</sequence>
<keyword evidence="4 8" id="KW-1003">Cell membrane</keyword>
<reference evidence="9 10" key="1">
    <citation type="submission" date="2024-11" db="EMBL/GenBank/DDBJ databases">
        <authorList>
            <person name="Heng Y.C."/>
            <person name="Lim A.C.H."/>
            <person name="Lee J.K.Y."/>
            <person name="Kittelmann S."/>
        </authorList>
    </citation>
    <scope>NUCLEOTIDE SEQUENCE [LARGE SCALE GENOMIC DNA]</scope>
    <source>
        <strain evidence="9 10">WILCCON 0114</strain>
    </source>
</reference>
<gene>
    <name evidence="9" type="ORF">ACJDT4_21230</name>
</gene>
<dbReference type="InterPro" id="IPR052017">
    <property type="entry name" value="TSUP"/>
</dbReference>
<dbReference type="EMBL" id="JBJIAA010000022">
    <property type="protein sequence ID" value="MFL0252934.1"/>
    <property type="molecule type" value="Genomic_DNA"/>
</dbReference>
<comment type="caution">
    <text evidence="9">The sequence shown here is derived from an EMBL/GenBank/DDBJ whole genome shotgun (WGS) entry which is preliminary data.</text>
</comment>
<dbReference type="Pfam" id="PF01925">
    <property type="entry name" value="TauE"/>
    <property type="match status" value="1"/>
</dbReference>
<feature type="transmembrane region" description="Helical" evidence="8">
    <location>
        <begin position="87"/>
        <end position="107"/>
    </location>
</feature>
<evidence type="ECO:0000256" key="1">
    <source>
        <dbReference type="ARBA" id="ARBA00004651"/>
    </source>
</evidence>
<proteinExistence type="inferred from homology"/>
<keyword evidence="5 8" id="KW-0812">Transmembrane</keyword>
<comment type="subcellular location">
    <subcellularLocation>
        <location evidence="1 8">Cell membrane</location>
        <topology evidence="1 8">Multi-pass membrane protein</topology>
    </subcellularLocation>
</comment>
<evidence type="ECO:0000256" key="8">
    <source>
        <dbReference type="RuleBase" id="RU363041"/>
    </source>
</evidence>
<dbReference type="PANTHER" id="PTHR30269">
    <property type="entry name" value="TRANSMEMBRANE PROTEIN YFCA"/>
    <property type="match status" value="1"/>
</dbReference>
<keyword evidence="3" id="KW-0813">Transport</keyword>
<protein>
    <recommendedName>
        <fullName evidence="8">Probable membrane transporter protein</fullName>
    </recommendedName>
</protein>
<feature type="transmembrane region" description="Helical" evidence="8">
    <location>
        <begin position="113"/>
        <end position="131"/>
    </location>
</feature>
<feature type="transmembrane region" description="Helical" evidence="8">
    <location>
        <begin position="244"/>
        <end position="265"/>
    </location>
</feature>
<evidence type="ECO:0000256" key="7">
    <source>
        <dbReference type="ARBA" id="ARBA00023136"/>
    </source>
</evidence>
<evidence type="ECO:0000256" key="3">
    <source>
        <dbReference type="ARBA" id="ARBA00022448"/>
    </source>
</evidence>
<name>A0ABW8TK48_9CLOT</name>
<dbReference type="PANTHER" id="PTHR30269:SF0">
    <property type="entry name" value="MEMBRANE TRANSPORTER PROTEIN YFCA-RELATED"/>
    <property type="match status" value="1"/>
</dbReference>
<evidence type="ECO:0000256" key="5">
    <source>
        <dbReference type="ARBA" id="ARBA00022692"/>
    </source>
</evidence>
<accession>A0ABW8TK48</accession>
<organism evidence="9 10">
    <name type="scientific">Clostridium neuense</name>
    <dbReference type="NCBI Taxonomy" id="1728934"/>
    <lineage>
        <taxon>Bacteria</taxon>
        <taxon>Bacillati</taxon>
        <taxon>Bacillota</taxon>
        <taxon>Clostridia</taxon>
        <taxon>Eubacteriales</taxon>
        <taxon>Clostridiaceae</taxon>
        <taxon>Clostridium</taxon>
    </lineage>
</organism>
<keyword evidence="6 8" id="KW-1133">Transmembrane helix</keyword>
<feature type="transmembrane region" description="Helical" evidence="8">
    <location>
        <begin position="151"/>
        <end position="182"/>
    </location>
</feature>
<evidence type="ECO:0000256" key="2">
    <source>
        <dbReference type="ARBA" id="ARBA00009142"/>
    </source>
</evidence>
<evidence type="ECO:0000313" key="9">
    <source>
        <dbReference type="EMBL" id="MFL0252934.1"/>
    </source>
</evidence>
<keyword evidence="7 8" id="KW-0472">Membrane</keyword>
<evidence type="ECO:0000256" key="6">
    <source>
        <dbReference type="ARBA" id="ARBA00022989"/>
    </source>
</evidence>
<evidence type="ECO:0000313" key="10">
    <source>
        <dbReference type="Proteomes" id="UP001623592"/>
    </source>
</evidence>
<feature type="transmembrane region" description="Helical" evidence="8">
    <location>
        <begin position="202"/>
        <end position="232"/>
    </location>
</feature>